<dbReference type="Gene3D" id="3.40.630.30">
    <property type="match status" value="1"/>
</dbReference>
<dbReference type="InterPro" id="IPR000182">
    <property type="entry name" value="GNAT_dom"/>
</dbReference>
<evidence type="ECO:0000313" key="3">
    <source>
        <dbReference type="Proteomes" id="UP000600565"/>
    </source>
</evidence>
<feature type="domain" description="N-acetyltransferase" evidence="1">
    <location>
        <begin position="5"/>
        <end position="146"/>
    </location>
</feature>
<reference evidence="2 3" key="1">
    <citation type="submission" date="2020-08" db="EMBL/GenBank/DDBJ databases">
        <title>A Genomic Blueprint of the Chicken Gut Microbiome.</title>
        <authorList>
            <person name="Gilroy R."/>
            <person name="Ravi A."/>
            <person name="Getino M."/>
            <person name="Pursley I."/>
            <person name="Horton D.L."/>
            <person name="Alikhan N.-F."/>
            <person name="Baker D."/>
            <person name="Gharbi K."/>
            <person name="Hall N."/>
            <person name="Watson M."/>
            <person name="Adriaenssens E.M."/>
            <person name="Foster-Nyarko E."/>
            <person name="Jarju S."/>
            <person name="Secka A."/>
            <person name="Antonio M."/>
            <person name="Oren A."/>
            <person name="Chaudhuri R."/>
            <person name="La Ragione R.M."/>
            <person name="Hildebrand F."/>
            <person name="Pallen M.J."/>
        </authorList>
    </citation>
    <scope>NUCLEOTIDE SEQUENCE [LARGE SCALE GENOMIC DNA]</scope>
    <source>
        <strain evidence="2 3">Sa1YVA6</strain>
    </source>
</reference>
<gene>
    <name evidence="2" type="ORF">H9632_11780</name>
</gene>
<dbReference type="PROSITE" id="PS51186">
    <property type="entry name" value="GNAT"/>
    <property type="match status" value="1"/>
</dbReference>
<dbReference type="Proteomes" id="UP000600565">
    <property type="component" value="Unassembled WGS sequence"/>
</dbReference>
<dbReference type="CDD" id="cd04301">
    <property type="entry name" value="NAT_SF"/>
    <property type="match status" value="1"/>
</dbReference>
<dbReference type="EMBL" id="JACSPW010000010">
    <property type="protein sequence ID" value="MBD8033748.1"/>
    <property type="molecule type" value="Genomic_DNA"/>
</dbReference>
<accession>A0ABR8XP81</accession>
<dbReference type="PANTHER" id="PTHR41700">
    <property type="entry name" value="GCN5-RELATED N-ACETYLTRANSFERASE"/>
    <property type="match status" value="1"/>
</dbReference>
<proteinExistence type="predicted"/>
<dbReference type="SUPFAM" id="SSF55729">
    <property type="entry name" value="Acyl-CoA N-acyltransferases (Nat)"/>
    <property type="match status" value="1"/>
</dbReference>
<name>A0ABR8XP81_9BACL</name>
<evidence type="ECO:0000313" key="2">
    <source>
        <dbReference type="EMBL" id="MBD8033748.1"/>
    </source>
</evidence>
<comment type="caution">
    <text evidence="2">The sequence shown here is derived from an EMBL/GenBank/DDBJ whole genome shotgun (WGS) entry which is preliminary data.</text>
</comment>
<evidence type="ECO:0000259" key="1">
    <source>
        <dbReference type="PROSITE" id="PS51186"/>
    </source>
</evidence>
<organism evidence="2 3">
    <name type="scientific">Solibacillus merdavium</name>
    <dbReference type="NCBI Taxonomy" id="2762218"/>
    <lineage>
        <taxon>Bacteria</taxon>
        <taxon>Bacillati</taxon>
        <taxon>Bacillota</taxon>
        <taxon>Bacilli</taxon>
        <taxon>Bacillales</taxon>
        <taxon>Caryophanaceae</taxon>
        <taxon>Solibacillus</taxon>
    </lineage>
</organism>
<sequence length="277" mass="32578">MLESVTIKELTTIEQIEEARELEHEIWAVGSIPVHQTIATIRNGGIVLGAYLNDEIIGFNYSCPGYMDEQVYLYSHMIGIKRNYREQGVGELLKNYLKDIAIERGYRTCRWTFDPLEARSGHLNFSKLRSYSDTYIENCYGEMEDPFNKLLPTDRLCVEWQLVDNDYLRWDAKVEELLDEAKPIVDWEANIVGLPTLDKEQKFRKEETLIHDAYTLPIPTNFQKIKVESVALAEDWRYKTRNILQAMFDQNYKIIYLMKKDEQISHYLLVKRSLFAL</sequence>
<dbReference type="Pfam" id="PF00583">
    <property type="entry name" value="Acetyltransf_1"/>
    <property type="match status" value="1"/>
</dbReference>
<keyword evidence="3" id="KW-1185">Reference proteome</keyword>
<dbReference type="InterPro" id="IPR016181">
    <property type="entry name" value="Acyl_CoA_acyltransferase"/>
</dbReference>
<protein>
    <submittedName>
        <fullName evidence="2">GNAT family N-acetyltransferase</fullName>
    </submittedName>
</protein>
<dbReference type="PANTHER" id="PTHR41700:SF1">
    <property type="entry name" value="N-ACETYLTRANSFERASE DOMAIN-CONTAINING PROTEIN"/>
    <property type="match status" value="1"/>
</dbReference>
<dbReference type="RefSeq" id="WP_191704272.1">
    <property type="nucleotide sequence ID" value="NZ_JACSPW010000010.1"/>
</dbReference>
<dbReference type="InterPro" id="IPR038764">
    <property type="entry name" value="GNAT_N_AcTrfase_prd"/>
</dbReference>